<evidence type="ECO:0000256" key="2">
    <source>
        <dbReference type="ARBA" id="ARBA00023004"/>
    </source>
</evidence>
<comment type="caution">
    <text evidence="5">The sequence shown here is derived from an EMBL/GenBank/DDBJ whole genome shotgun (WGS) entry which is preliminary data.</text>
</comment>
<dbReference type="InterPro" id="IPR017896">
    <property type="entry name" value="4Fe4S_Fe-S-bd"/>
</dbReference>
<feature type="domain" description="4Fe-4S ferredoxin-type" evidence="4">
    <location>
        <begin position="269"/>
        <end position="300"/>
    </location>
</feature>
<sequence length="341" mass="38742">MCHFCTTHADGGKWFENAANFSAKMYSNRKKKVAKEEKFTQHMGGVPVKIDPEKGRITSLSLQPPVIKEDFQAQPGSNLDLLKTRSDFSYFINDKGEVQIPPGMPADLDIMFTDLLKEVVDATGIDVESLPQMKRKVASFMGKYHFGQVITLEEALDMMDLTYPIGLMQCICRRETRGMMNKGEANYCFSLGVGLYKWERWPETFRGFTFLSVKEAKEHLKHFNKKGFVHSLWTFNVPYIGGICNCEYPVCQGIRGRIDYGIDSIILKGEYCAQPVFENCTGCGYCLRYCQFGAMSMSLSRNKISIDMKRCFGCGQCEKHCPNAAIKLVERRKCPGINESW</sequence>
<accession>A0A1F7RKC8</accession>
<keyword evidence="2" id="KW-0408">Iron</keyword>
<dbReference type="AlphaFoldDB" id="A0A1F7RKC8"/>
<keyword evidence="3" id="KW-0411">Iron-sulfur</keyword>
<protein>
    <recommendedName>
        <fullName evidence="4">4Fe-4S ferredoxin-type domain-containing protein</fullName>
    </recommendedName>
</protein>
<feature type="domain" description="4Fe-4S ferredoxin-type" evidence="4">
    <location>
        <begin position="302"/>
        <end position="331"/>
    </location>
</feature>
<organism evidence="5 6">
    <name type="scientific">Candidatus Schekmanbacteria bacterium GWA2_38_11</name>
    <dbReference type="NCBI Taxonomy" id="1817876"/>
    <lineage>
        <taxon>Bacteria</taxon>
        <taxon>Candidatus Schekmaniibacteriota</taxon>
    </lineage>
</organism>
<dbReference type="GO" id="GO:0046872">
    <property type="term" value="F:metal ion binding"/>
    <property type="evidence" value="ECO:0007669"/>
    <property type="project" value="UniProtKB-KW"/>
</dbReference>
<dbReference type="PROSITE" id="PS00198">
    <property type="entry name" value="4FE4S_FER_1"/>
    <property type="match status" value="1"/>
</dbReference>
<dbReference type="PROSITE" id="PS51379">
    <property type="entry name" value="4FE4S_FER_2"/>
    <property type="match status" value="2"/>
</dbReference>
<dbReference type="GO" id="GO:0051536">
    <property type="term" value="F:iron-sulfur cluster binding"/>
    <property type="evidence" value="ECO:0007669"/>
    <property type="project" value="UniProtKB-KW"/>
</dbReference>
<dbReference type="Pfam" id="PF13187">
    <property type="entry name" value="Fer4_9"/>
    <property type="match status" value="1"/>
</dbReference>
<keyword evidence="1" id="KW-0479">Metal-binding</keyword>
<evidence type="ECO:0000259" key="4">
    <source>
        <dbReference type="PROSITE" id="PS51379"/>
    </source>
</evidence>
<evidence type="ECO:0000313" key="5">
    <source>
        <dbReference type="EMBL" id="OGL41357.1"/>
    </source>
</evidence>
<name>A0A1F7RKC8_9BACT</name>
<evidence type="ECO:0000313" key="6">
    <source>
        <dbReference type="Proteomes" id="UP000178526"/>
    </source>
</evidence>
<evidence type="ECO:0000256" key="1">
    <source>
        <dbReference type="ARBA" id="ARBA00022723"/>
    </source>
</evidence>
<dbReference type="InterPro" id="IPR017900">
    <property type="entry name" value="4Fe4S_Fe_S_CS"/>
</dbReference>
<dbReference type="SUPFAM" id="SSF54862">
    <property type="entry name" value="4Fe-4S ferredoxins"/>
    <property type="match status" value="1"/>
</dbReference>
<evidence type="ECO:0000256" key="3">
    <source>
        <dbReference type="ARBA" id="ARBA00023014"/>
    </source>
</evidence>
<reference evidence="5 6" key="1">
    <citation type="journal article" date="2016" name="Nat. Commun.">
        <title>Thousands of microbial genomes shed light on interconnected biogeochemical processes in an aquifer system.</title>
        <authorList>
            <person name="Anantharaman K."/>
            <person name="Brown C.T."/>
            <person name="Hug L.A."/>
            <person name="Sharon I."/>
            <person name="Castelle C.J."/>
            <person name="Probst A.J."/>
            <person name="Thomas B.C."/>
            <person name="Singh A."/>
            <person name="Wilkins M.J."/>
            <person name="Karaoz U."/>
            <person name="Brodie E.L."/>
            <person name="Williams K.H."/>
            <person name="Hubbard S.S."/>
            <person name="Banfield J.F."/>
        </authorList>
    </citation>
    <scope>NUCLEOTIDE SEQUENCE [LARGE SCALE GENOMIC DNA]</scope>
</reference>
<dbReference type="Gene3D" id="3.30.70.20">
    <property type="match status" value="1"/>
</dbReference>
<dbReference type="Proteomes" id="UP000178526">
    <property type="component" value="Unassembled WGS sequence"/>
</dbReference>
<dbReference type="EMBL" id="MGDB01000072">
    <property type="protein sequence ID" value="OGL41357.1"/>
    <property type="molecule type" value="Genomic_DNA"/>
</dbReference>
<proteinExistence type="predicted"/>
<gene>
    <name evidence="5" type="ORF">A2042_05560</name>
</gene>